<dbReference type="InterPro" id="IPR050064">
    <property type="entry name" value="IGPS_HisA/HisF"/>
</dbReference>
<dbReference type="InterPro" id="IPR006062">
    <property type="entry name" value="His_biosynth"/>
</dbReference>
<dbReference type="InterPro" id="IPR011060">
    <property type="entry name" value="RibuloseP-bd_barrel"/>
</dbReference>
<name>A0A6I4I1U4_9SPHI</name>
<evidence type="ECO:0000256" key="2">
    <source>
        <dbReference type="ARBA" id="ARBA00009667"/>
    </source>
</evidence>
<dbReference type="PANTHER" id="PTHR21235:SF2">
    <property type="entry name" value="IMIDAZOLE GLYCEROL PHOSPHATE SYNTHASE HISHF"/>
    <property type="match status" value="1"/>
</dbReference>
<comment type="pathway">
    <text evidence="1">Amino-acid biosynthesis; L-histidine biosynthesis; L-histidine from 5-phospho-alpha-D-ribose 1-diphosphate: step 5/9.</text>
</comment>
<dbReference type="AlphaFoldDB" id="A0A6I4I1U4"/>
<comment type="function">
    <text evidence="8">IGPS catalyzes the conversion of PRFAR and glutamine to IGP, AICAR and glutamate. The HisF subunit catalyzes the cyclization activity that produces IGP and AICAR from PRFAR using the ammonia provided by the HisH subunit.</text>
</comment>
<evidence type="ECO:0000256" key="5">
    <source>
        <dbReference type="ARBA" id="ARBA00022605"/>
    </source>
</evidence>
<dbReference type="InterPro" id="IPR004651">
    <property type="entry name" value="HisF"/>
</dbReference>
<dbReference type="Proteomes" id="UP000429232">
    <property type="component" value="Chromosome"/>
</dbReference>
<dbReference type="KEGG" id="mgik:GO620_005165"/>
<accession>A0A6I4I1U4</accession>
<dbReference type="CDD" id="cd04731">
    <property type="entry name" value="HisF"/>
    <property type="match status" value="1"/>
</dbReference>
<dbReference type="Gene3D" id="3.20.20.70">
    <property type="entry name" value="Aldolase class I"/>
    <property type="match status" value="1"/>
</dbReference>
<organism evidence="12 13">
    <name type="scientific">Mucilaginibacter ginkgonis</name>
    <dbReference type="NCBI Taxonomy" id="2682091"/>
    <lineage>
        <taxon>Bacteria</taxon>
        <taxon>Pseudomonadati</taxon>
        <taxon>Bacteroidota</taxon>
        <taxon>Sphingobacteriia</taxon>
        <taxon>Sphingobacteriales</taxon>
        <taxon>Sphingobacteriaceae</taxon>
        <taxon>Mucilaginibacter</taxon>
    </lineage>
</organism>
<keyword evidence="6 11" id="KW-0368">Histidine biosynthesis</keyword>
<evidence type="ECO:0000256" key="4">
    <source>
        <dbReference type="ARBA" id="ARBA00012809"/>
    </source>
</evidence>
<dbReference type="GO" id="GO:0000107">
    <property type="term" value="F:imidazoleglycerol-phosphate synthase activity"/>
    <property type="evidence" value="ECO:0007669"/>
    <property type="project" value="InterPro"/>
</dbReference>
<dbReference type="EC" id="4.3.2.10" evidence="4"/>
<evidence type="ECO:0000313" key="13">
    <source>
        <dbReference type="Proteomes" id="UP000429232"/>
    </source>
</evidence>
<evidence type="ECO:0000256" key="10">
    <source>
        <dbReference type="ARBA" id="ARBA00047838"/>
    </source>
</evidence>
<evidence type="ECO:0000256" key="8">
    <source>
        <dbReference type="ARBA" id="ARBA00025475"/>
    </source>
</evidence>
<dbReference type="Pfam" id="PF00977">
    <property type="entry name" value="His_biosynth"/>
    <property type="match status" value="1"/>
</dbReference>
<evidence type="ECO:0000256" key="1">
    <source>
        <dbReference type="ARBA" id="ARBA00005091"/>
    </source>
</evidence>
<dbReference type="GO" id="GO:0000105">
    <property type="term" value="P:L-histidine biosynthetic process"/>
    <property type="evidence" value="ECO:0007669"/>
    <property type="project" value="UniProtKB-UniPathway"/>
</dbReference>
<dbReference type="PANTHER" id="PTHR21235">
    <property type="entry name" value="IMIDAZOLE GLYCEROL PHOSPHATE SYNTHASE SUBUNIT HISF/H IGP SYNTHASE SUBUNIT HISF/H"/>
    <property type="match status" value="1"/>
</dbReference>
<protein>
    <recommendedName>
        <fullName evidence="4">imidazole glycerol-phosphate synthase</fullName>
        <ecNumber evidence="4">4.3.2.10</ecNumber>
    </recommendedName>
    <alternativeName>
        <fullName evidence="9">IGP synthase cyclase subunit</fullName>
    </alternativeName>
</protein>
<dbReference type="RefSeq" id="WP_157526651.1">
    <property type="nucleotide sequence ID" value="NZ_CP066775.1"/>
</dbReference>
<evidence type="ECO:0000256" key="9">
    <source>
        <dbReference type="ARBA" id="ARBA00030264"/>
    </source>
</evidence>
<keyword evidence="5 11" id="KW-0028">Amino-acid biosynthesis</keyword>
<sequence length="251" mass="27671">MLRSRVIPVLLLRGLDLVKTKQFKNPVYVGDPINAVKIFNLKEVDELIFLDIEASKNDSDPKYDLIADIASEAFMPFGYGGGIRSIEQIRKLLRIGVEKIILNTSLSDIAFVKEAVDIFGTSTIVASVDIINKNGSNFVYTHKKRATLNAPVLDYIKQIEEVGVGELMVNSVDRDGMYTGYDIALLNEISHSVDIPVVACGGAKNLADIEKVFNETACTAAAAGSMFVFYGRHNAVLITYPEKEELENLHI</sequence>
<proteinExistence type="inferred from homology"/>
<gene>
    <name evidence="12" type="primary">hisF</name>
    <name evidence="12" type="ORF">GO620_005165</name>
</gene>
<comment type="catalytic activity">
    <reaction evidence="10">
        <text>5-[(5-phospho-1-deoxy-D-ribulos-1-ylimino)methylamino]-1-(5-phospho-beta-D-ribosyl)imidazole-4-carboxamide + L-glutamine = D-erythro-1-(imidazol-4-yl)glycerol 3-phosphate + 5-amino-1-(5-phospho-beta-D-ribosyl)imidazole-4-carboxamide + L-glutamate + H(+)</text>
        <dbReference type="Rhea" id="RHEA:24793"/>
        <dbReference type="ChEBI" id="CHEBI:15378"/>
        <dbReference type="ChEBI" id="CHEBI:29985"/>
        <dbReference type="ChEBI" id="CHEBI:58278"/>
        <dbReference type="ChEBI" id="CHEBI:58359"/>
        <dbReference type="ChEBI" id="CHEBI:58475"/>
        <dbReference type="ChEBI" id="CHEBI:58525"/>
        <dbReference type="EC" id="4.3.2.10"/>
    </reaction>
</comment>
<dbReference type="GO" id="GO:0016829">
    <property type="term" value="F:lyase activity"/>
    <property type="evidence" value="ECO:0007669"/>
    <property type="project" value="UniProtKB-KW"/>
</dbReference>
<reference evidence="12 13" key="1">
    <citation type="submission" date="2020-12" db="EMBL/GenBank/DDBJ databases">
        <title>HMF7856_wgs.fasta genome submission.</title>
        <authorList>
            <person name="Kang H."/>
            <person name="Kim H."/>
            <person name="Joh K."/>
        </authorList>
    </citation>
    <scope>NUCLEOTIDE SEQUENCE [LARGE SCALE GENOMIC DNA]</scope>
    <source>
        <strain evidence="12 13">HMF7856</strain>
    </source>
</reference>
<dbReference type="NCBIfam" id="NF038364">
    <property type="entry name" value="AglZ_HisF2_fam"/>
    <property type="match status" value="1"/>
</dbReference>
<dbReference type="InterPro" id="IPR013785">
    <property type="entry name" value="Aldolase_TIM"/>
</dbReference>
<evidence type="ECO:0000256" key="11">
    <source>
        <dbReference type="RuleBase" id="RU003657"/>
    </source>
</evidence>
<dbReference type="SUPFAM" id="SSF51366">
    <property type="entry name" value="Ribulose-phoshate binding barrel"/>
    <property type="match status" value="1"/>
</dbReference>
<comment type="subunit">
    <text evidence="3">Heterodimer of HisH and HisF.</text>
</comment>
<comment type="similarity">
    <text evidence="2 11">Belongs to the HisA/HisF family.</text>
</comment>
<evidence type="ECO:0000256" key="3">
    <source>
        <dbReference type="ARBA" id="ARBA00011152"/>
    </source>
</evidence>
<dbReference type="EMBL" id="CP066775">
    <property type="protein sequence ID" value="QQL50850.1"/>
    <property type="molecule type" value="Genomic_DNA"/>
</dbReference>
<evidence type="ECO:0000313" key="12">
    <source>
        <dbReference type="EMBL" id="QQL50850.1"/>
    </source>
</evidence>
<evidence type="ECO:0000256" key="6">
    <source>
        <dbReference type="ARBA" id="ARBA00023102"/>
    </source>
</evidence>
<evidence type="ECO:0000256" key="7">
    <source>
        <dbReference type="ARBA" id="ARBA00023239"/>
    </source>
</evidence>
<keyword evidence="7 12" id="KW-0456">Lyase</keyword>
<keyword evidence="13" id="KW-1185">Reference proteome</keyword>
<dbReference type="UniPathway" id="UPA00031">
    <property type="reaction ID" value="UER00010"/>
</dbReference>